<dbReference type="Proteomes" id="UP000383932">
    <property type="component" value="Unassembled WGS sequence"/>
</dbReference>
<evidence type="ECO:0000313" key="3">
    <source>
        <dbReference type="EMBL" id="KAB5595839.1"/>
    </source>
</evidence>
<protein>
    <recommendedName>
        <fullName evidence="5">Transmembrane protein</fullName>
    </recommendedName>
</protein>
<feature type="region of interest" description="Disordered" evidence="1">
    <location>
        <begin position="1"/>
        <end position="111"/>
    </location>
</feature>
<feature type="region of interest" description="Disordered" evidence="1">
    <location>
        <begin position="304"/>
        <end position="337"/>
    </location>
</feature>
<dbReference type="EMBL" id="SSOP01000005">
    <property type="protein sequence ID" value="KAB5595839.1"/>
    <property type="molecule type" value="Genomic_DNA"/>
</dbReference>
<reference evidence="3 4" key="1">
    <citation type="journal article" date="2019" name="Fungal Biol. Biotechnol.">
        <title>Draft genome sequence of fastidious pathogen Ceratobasidium theobromae, which causes vascular-streak dieback in Theobroma cacao.</title>
        <authorList>
            <person name="Ali S.S."/>
            <person name="Asman A."/>
            <person name="Shao J."/>
            <person name="Firmansyah A.P."/>
            <person name="Susilo A.W."/>
            <person name="Rosmana A."/>
            <person name="McMahon P."/>
            <person name="Junaid M."/>
            <person name="Guest D."/>
            <person name="Kheng T.Y."/>
            <person name="Meinhardt L.W."/>
            <person name="Bailey B.A."/>
        </authorList>
    </citation>
    <scope>NUCLEOTIDE SEQUENCE [LARGE SCALE GENOMIC DNA]</scope>
    <source>
        <strain evidence="3 4">CT2</strain>
    </source>
</reference>
<keyword evidence="2" id="KW-1133">Transmembrane helix</keyword>
<dbReference type="AlphaFoldDB" id="A0A5N5QW37"/>
<evidence type="ECO:0000256" key="2">
    <source>
        <dbReference type="SAM" id="Phobius"/>
    </source>
</evidence>
<evidence type="ECO:0000313" key="4">
    <source>
        <dbReference type="Proteomes" id="UP000383932"/>
    </source>
</evidence>
<sequence>MPAGHPRAPHHIPAAFEPNTMTSGEFTGGSQPGRSSGDSHVTRPQAGLLPQKRGELGWDPSAEGSNTQETRPSVDQLPARHPADRSTPIPPSVPAPATTNRPSTTSAVSSRPLNFKKFLRSPRRLGKIHGVQPAIVLRLVLVSLALIGSIIGWAVTVTHMNSLAKNNTTYVTPPPSPAMNSSASSTIDVPGGSFDQMAQSSLVFVHVAFGAAIFFQFFVLERAVYRFRAERYAFLHPNEIPPRTSSSSNPAMAFAPWNRPSLPTYAAALGIRGTGDVEDNMIAGPPPPEYGNTRGSTLLLASRFPTNSNSRLPPTPHSTGSRLEPPSPHGRSSQLLSPHSVRDALGRPIEAWSRPVSYGEDEMRENARRSLDLETALARLEGSASDQAVTRPAAAVMRR</sequence>
<keyword evidence="2" id="KW-0472">Membrane</keyword>
<feature type="transmembrane region" description="Helical" evidence="2">
    <location>
        <begin position="135"/>
        <end position="155"/>
    </location>
</feature>
<feature type="transmembrane region" description="Helical" evidence="2">
    <location>
        <begin position="202"/>
        <end position="220"/>
    </location>
</feature>
<organism evidence="3 4">
    <name type="scientific">Ceratobasidium theobromae</name>
    <dbReference type="NCBI Taxonomy" id="1582974"/>
    <lineage>
        <taxon>Eukaryota</taxon>
        <taxon>Fungi</taxon>
        <taxon>Dikarya</taxon>
        <taxon>Basidiomycota</taxon>
        <taxon>Agaricomycotina</taxon>
        <taxon>Agaricomycetes</taxon>
        <taxon>Cantharellales</taxon>
        <taxon>Ceratobasidiaceae</taxon>
        <taxon>Ceratobasidium</taxon>
    </lineage>
</organism>
<evidence type="ECO:0008006" key="5">
    <source>
        <dbReference type="Google" id="ProtNLM"/>
    </source>
</evidence>
<feature type="compositionally biased region" description="Polar residues" evidence="1">
    <location>
        <begin position="304"/>
        <end position="321"/>
    </location>
</feature>
<gene>
    <name evidence="3" type="ORF">CTheo_603</name>
</gene>
<keyword evidence="4" id="KW-1185">Reference proteome</keyword>
<name>A0A5N5QW37_9AGAM</name>
<evidence type="ECO:0000256" key="1">
    <source>
        <dbReference type="SAM" id="MobiDB-lite"/>
    </source>
</evidence>
<feature type="compositionally biased region" description="Polar residues" evidence="1">
    <location>
        <begin position="63"/>
        <end position="73"/>
    </location>
</feature>
<proteinExistence type="predicted"/>
<comment type="caution">
    <text evidence="3">The sequence shown here is derived from an EMBL/GenBank/DDBJ whole genome shotgun (WGS) entry which is preliminary data.</text>
</comment>
<keyword evidence="2" id="KW-0812">Transmembrane</keyword>
<dbReference type="OrthoDB" id="2596855at2759"/>
<feature type="compositionally biased region" description="Polar residues" evidence="1">
    <location>
        <begin position="97"/>
        <end position="111"/>
    </location>
</feature>
<accession>A0A5N5QW37</accession>